<feature type="transmembrane region" description="Helical" evidence="1">
    <location>
        <begin position="51"/>
        <end position="72"/>
    </location>
</feature>
<dbReference type="EMBL" id="BMWY01000004">
    <property type="protein sequence ID" value="GGZ55179.1"/>
    <property type="molecule type" value="Genomic_DNA"/>
</dbReference>
<feature type="transmembrane region" description="Helical" evidence="1">
    <location>
        <begin position="138"/>
        <end position="160"/>
    </location>
</feature>
<feature type="transmembrane region" description="Helical" evidence="1">
    <location>
        <begin position="99"/>
        <end position="118"/>
    </location>
</feature>
<proteinExistence type="predicted"/>
<name>A0ABQ3BRX7_9FLAO</name>
<accession>A0ABQ3BRX7</accession>
<dbReference type="Proteomes" id="UP000615593">
    <property type="component" value="Unassembled WGS sequence"/>
</dbReference>
<evidence type="ECO:0008006" key="4">
    <source>
        <dbReference type="Google" id="ProtNLM"/>
    </source>
</evidence>
<reference evidence="3" key="1">
    <citation type="journal article" date="2019" name="Int. J. Syst. Evol. Microbiol.">
        <title>The Global Catalogue of Microorganisms (GCM) 10K type strain sequencing project: providing services to taxonomists for standard genome sequencing and annotation.</title>
        <authorList>
            <consortium name="The Broad Institute Genomics Platform"/>
            <consortium name="The Broad Institute Genome Sequencing Center for Infectious Disease"/>
            <person name="Wu L."/>
            <person name="Ma J."/>
        </authorList>
    </citation>
    <scope>NUCLEOTIDE SEQUENCE [LARGE SCALE GENOMIC DNA]</scope>
    <source>
        <strain evidence="3">KCTC 12708</strain>
    </source>
</reference>
<organism evidence="2 3">
    <name type="scientific">Mesonia mobilis</name>
    <dbReference type="NCBI Taxonomy" id="369791"/>
    <lineage>
        <taxon>Bacteria</taxon>
        <taxon>Pseudomonadati</taxon>
        <taxon>Bacteroidota</taxon>
        <taxon>Flavobacteriia</taxon>
        <taxon>Flavobacteriales</taxon>
        <taxon>Flavobacteriaceae</taxon>
        <taxon>Mesonia</taxon>
    </lineage>
</organism>
<evidence type="ECO:0000256" key="1">
    <source>
        <dbReference type="SAM" id="Phobius"/>
    </source>
</evidence>
<dbReference type="Pfam" id="PF11188">
    <property type="entry name" value="DUF2975"/>
    <property type="match status" value="1"/>
</dbReference>
<gene>
    <name evidence="2" type="ORF">GCM10008088_15930</name>
</gene>
<keyword evidence="3" id="KW-1185">Reference proteome</keyword>
<keyword evidence="1" id="KW-0812">Transmembrane</keyword>
<evidence type="ECO:0000313" key="2">
    <source>
        <dbReference type="EMBL" id="GGZ55179.1"/>
    </source>
</evidence>
<comment type="caution">
    <text evidence="2">The sequence shown here is derived from an EMBL/GenBank/DDBJ whole genome shotgun (WGS) entry which is preliminary data.</text>
</comment>
<dbReference type="RefSeq" id="WP_027885058.1">
    <property type="nucleotide sequence ID" value="NZ_BMWY01000004.1"/>
</dbReference>
<dbReference type="InterPro" id="IPR021354">
    <property type="entry name" value="DUF2975"/>
</dbReference>
<sequence>MKSLQPLKTLINFLFIIICIVFTGISIALFYVALSGNLEFLSIEANSQIEIFSKIITLILVFALQVMSIYYLREFIKDVSPKNLFTIQQIKWLSKTGKLMILATIVYTVLNFLMKVIFENRIEISVLNNSENLFYNEIFLLIIGLFFLFLSHVFNSARILKEENELTI</sequence>
<dbReference type="GeneID" id="94369257"/>
<evidence type="ECO:0000313" key="3">
    <source>
        <dbReference type="Proteomes" id="UP000615593"/>
    </source>
</evidence>
<keyword evidence="1" id="KW-1133">Transmembrane helix</keyword>
<protein>
    <recommendedName>
        <fullName evidence="4">DUF2975 domain-containing protein</fullName>
    </recommendedName>
</protein>
<feature type="transmembrane region" description="Helical" evidence="1">
    <location>
        <begin position="12"/>
        <end position="31"/>
    </location>
</feature>
<keyword evidence="1" id="KW-0472">Membrane</keyword>